<keyword evidence="2" id="KW-1185">Reference proteome</keyword>
<protein>
    <recommendedName>
        <fullName evidence="3">General secretion pathway protein M</fullName>
    </recommendedName>
</protein>
<gene>
    <name evidence="1" type="ordered locus">Dacet_0346</name>
</gene>
<dbReference type="Proteomes" id="UP000002012">
    <property type="component" value="Chromosome"/>
</dbReference>
<dbReference type="InParanoid" id="D4H2T5"/>
<dbReference type="AlphaFoldDB" id="D4H2T5"/>
<sequence length="175" mass="19900" precursor="true">MRCVMKLLGSYSILLLLGVICALLSVQLIVMQGVRDELKQASTEVMREKRGLRSGETHKLLIKLEKIMKDSEFPAYRRENARGHLLETVEEFRSAYGAKVLTSVQEEGSSLIIDIQFKYLPASPEDLISLLQYLKNSISPIYQVTKAEFVEDKNKRTADIRLKLIQPFSGGDYVF</sequence>
<dbReference type="PaxDb" id="522772-Dacet_0346"/>
<evidence type="ECO:0008006" key="3">
    <source>
        <dbReference type="Google" id="ProtNLM"/>
    </source>
</evidence>
<evidence type="ECO:0000313" key="2">
    <source>
        <dbReference type="Proteomes" id="UP000002012"/>
    </source>
</evidence>
<organism evidence="1 2">
    <name type="scientific">Denitrovibrio acetiphilus (strain DSM 12809 / NBRC 114555 / N2460)</name>
    <dbReference type="NCBI Taxonomy" id="522772"/>
    <lineage>
        <taxon>Bacteria</taxon>
        <taxon>Pseudomonadati</taxon>
        <taxon>Deferribacterota</taxon>
        <taxon>Deferribacteres</taxon>
        <taxon>Deferribacterales</taxon>
        <taxon>Geovibrionaceae</taxon>
        <taxon>Denitrovibrio</taxon>
    </lineage>
</organism>
<reference evidence="1 2" key="1">
    <citation type="journal article" date="2010" name="Stand. Genomic Sci.">
        <title>Complete genome sequence of Denitrovibrio acetiphilus type strain (N2460).</title>
        <authorList>
            <person name="Kiss H."/>
            <person name="Lang E."/>
            <person name="Lapidus A."/>
            <person name="Copeland A."/>
            <person name="Nolan M."/>
            <person name="Glavina Del Rio T."/>
            <person name="Chen F."/>
            <person name="Lucas S."/>
            <person name="Tice H."/>
            <person name="Cheng J.F."/>
            <person name="Han C."/>
            <person name="Goodwin L."/>
            <person name="Pitluck S."/>
            <person name="Liolios K."/>
            <person name="Pati A."/>
            <person name="Ivanova N."/>
            <person name="Mavromatis K."/>
            <person name="Chen A."/>
            <person name="Palaniappan K."/>
            <person name="Land M."/>
            <person name="Hauser L."/>
            <person name="Chang Y.J."/>
            <person name="Jeffries C.D."/>
            <person name="Detter J.C."/>
            <person name="Brettin T."/>
            <person name="Spring S."/>
            <person name="Rohde M."/>
            <person name="Goker M."/>
            <person name="Woyke T."/>
            <person name="Bristow J."/>
            <person name="Eisen J.A."/>
            <person name="Markowitz V."/>
            <person name="Hugenholtz P."/>
            <person name="Kyrpides N.C."/>
            <person name="Klenk H.P."/>
        </authorList>
    </citation>
    <scope>NUCLEOTIDE SEQUENCE [LARGE SCALE GENOMIC DNA]</scope>
    <source>
        <strain evidence="2">DSM 12809 / NBRC 114555 / N2460</strain>
    </source>
</reference>
<dbReference type="STRING" id="522772.Dacet_0346"/>
<name>D4H2T5_DENA2</name>
<dbReference type="HOGENOM" id="CLU_1530148_0_0_0"/>
<evidence type="ECO:0000313" key="1">
    <source>
        <dbReference type="EMBL" id="ADD67146.1"/>
    </source>
</evidence>
<dbReference type="KEGG" id="dap:Dacet_0346"/>
<dbReference type="eggNOG" id="ENOG5030RG7">
    <property type="taxonomic scope" value="Bacteria"/>
</dbReference>
<proteinExistence type="predicted"/>
<dbReference type="EMBL" id="CP001968">
    <property type="protein sequence ID" value="ADD67146.1"/>
    <property type="molecule type" value="Genomic_DNA"/>
</dbReference>
<accession>D4H2T5</accession>